<dbReference type="GeneID" id="111110140"/>
<dbReference type="GO" id="GO:0005576">
    <property type="term" value="C:extracellular region"/>
    <property type="evidence" value="ECO:0007669"/>
    <property type="project" value="UniProtKB-SubCell"/>
</dbReference>
<accession>A0A8B8BFT8</accession>
<protein>
    <submittedName>
        <fullName evidence="7">Complement C1q tumor necrosis factor-related protein 4-like</fullName>
    </submittedName>
</protein>
<dbReference type="AlphaFoldDB" id="A0A8B8BFT8"/>
<proteinExistence type="predicted"/>
<sequence length="158" mass="17622">MEMKMLPLFIIGLFSAVEKTECCFSKPPSVAFTASLSKRITVRPQAPVKYDHVVTNWGGAYNPSTGIFTAPYDGLYSISFTLMGNPSNDVRLEAVKNGERVAMVYTASKIYLQSSKIVHLILSKGDRIWIKNHSTSTTAKLHDWKVYNAFSGILIRDL</sequence>
<keyword evidence="2" id="KW-0964">Secreted</keyword>
<dbReference type="RefSeq" id="XP_022302222.1">
    <property type="nucleotide sequence ID" value="XM_022446514.1"/>
</dbReference>
<dbReference type="OrthoDB" id="6100290at2759"/>
<evidence type="ECO:0000313" key="6">
    <source>
        <dbReference type="Proteomes" id="UP000694844"/>
    </source>
</evidence>
<reference evidence="7" key="1">
    <citation type="submission" date="2025-08" db="UniProtKB">
        <authorList>
            <consortium name="RefSeq"/>
        </authorList>
    </citation>
    <scope>IDENTIFICATION</scope>
    <source>
        <tissue evidence="7">Whole sample</tissue>
    </source>
</reference>
<feature type="signal peptide" evidence="4">
    <location>
        <begin position="1"/>
        <end position="22"/>
    </location>
</feature>
<keyword evidence="3 4" id="KW-0732">Signal</keyword>
<dbReference type="InterPro" id="IPR050822">
    <property type="entry name" value="Cerebellin_Synaptic_Org"/>
</dbReference>
<dbReference type="PROSITE" id="PS50871">
    <property type="entry name" value="C1Q"/>
    <property type="match status" value="1"/>
</dbReference>
<dbReference type="Proteomes" id="UP000694844">
    <property type="component" value="Chromosome 8"/>
</dbReference>
<evidence type="ECO:0000256" key="2">
    <source>
        <dbReference type="ARBA" id="ARBA00022525"/>
    </source>
</evidence>
<dbReference type="SUPFAM" id="SSF49842">
    <property type="entry name" value="TNF-like"/>
    <property type="match status" value="1"/>
</dbReference>
<dbReference type="InterPro" id="IPR008983">
    <property type="entry name" value="Tumour_necrosis_fac-like_dom"/>
</dbReference>
<evidence type="ECO:0000313" key="7">
    <source>
        <dbReference type="RefSeq" id="XP_022302222.1"/>
    </source>
</evidence>
<evidence type="ECO:0000256" key="3">
    <source>
        <dbReference type="ARBA" id="ARBA00022729"/>
    </source>
</evidence>
<dbReference type="SMART" id="SM00110">
    <property type="entry name" value="C1Q"/>
    <property type="match status" value="1"/>
</dbReference>
<evidence type="ECO:0000256" key="1">
    <source>
        <dbReference type="ARBA" id="ARBA00004613"/>
    </source>
</evidence>
<dbReference type="Gene3D" id="2.60.120.40">
    <property type="match status" value="1"/>
</dbReference>
<dbReference type="PRINTS" id="PR00007">
    <property type="entry name" value="COMPLEMNTC1Q"/>
</dbReference>
<gene>
    <name evidence="7" type="primary">LOC111110140</name>
</gene>
<evidence type="ECO:0000256" key="4">
    <source>
        <dbReference type="SAM" id="SignalP"/>
    </source>
</evidence>
<dbReference type="PANTHER" id="PTHR22923">
    <property type="entry name" value="CEREBELLIN-RELATED"/>
    <property type="match status" value="1"/>
</dbReference>
<organism evidence="6 7">
    <name type="scientific">Crassostrea virginica</name>
    <name type="common">Eastern oyster</name>
    <dbReference type="NCBI Taxonomy" id="6565"/>
    <lineage>
        <taxon>Eukaryota</taxon>
        <taxon>Metazoa</taxon>
        <taxon>Spiralia</taxon>
        <taxon>Lophotrochozoa</taxon>
        <taxon>Mollusca</taxon>
        <taxon>Bivalvia</taxon>
        <taxon>Autobranchia</taxon>
        <taxon>Pteriomorphia</taxon>
        <taxon>Ostreida</taxon>
        <taxon>Ostreoidea</taxon>
        <taxon>Ostreidae</taxon>
        <taxon>Crassostrea</taxon>
    </lineage>
</organism>
<feature type="domain" description="C1q" evidence="5">
    <location>
        <begin position="25"/>
        <end position="158"/>
    </location>
</feature>
<dbReference type="PANTHER" id="PTHR22923:SF102">
    <property type="entry name" value="CEREBELLIN 13-RELATED"/>
    <property type="match status" value="1"/>
</dbReference>
<comment type="subcellular location">
    <subcellularLocation>
        <location evidence="1">Secreted</location>
    </subcellularLocation>
</comment>
<evidence type="ECO:0000259" key="5">
    <source>
        <dbReference type="PROSITE" id="PS50871"/>
    </source>
</evidence>
<name>A0A8B8BFT8_CRAVI</name>
<dbReference type="KEGG" id="cvn:111110140"/>
<feature type="chain" id="PRO_5034420969" evidence="4">
    <location>
        <begin position="23"/>
        <end position="158"/>
    </location>
</feature>
<dbReference type="Pfam" id="PF00386">
    <property type="entry name" value="C1q"/>
    <property type="match status" value="1"/>
</dbReference>
<dbReference type="InterPro" id="IPR001073">
    <property type="entry name" value="C1q_dom"/>
</dbReference>
<keyword evidence="6" id="KW-1185">Reference proteome</keyword>